<dbReference type="PROSITE" id="PS51892">
    <property type="entry name" value="SUBTILASE"/>
    <property type="match status" value="1"/>
</dbReference>
<organism evidence="10 11">
    <name type="scientific">Linnemannia elongata AG-77</name>
    <dbReference type="NCBI Taxonomy" id="1314771"/>
    <lineage>
        <taxon>Eukaryota</taxon>
        <taxon>Fungi</taxon>
        <taxon>Fungi incertae sedis</taxon>
        <taxon>Mucoromycota</taxon>
        <taxon>Mortierellomycotina</taxon>
        <taxon>Mortierellomycetes</taxon>
        <taxon>Mortierellales</taxon>
        <taxon>Mortierellaceae</taxon>
        <taxon>Linnemannia</taxon>
    </lineage>
</organism>
<dbReference type="InterPro" id="IPR015500">
    <property type="entry name" value="Peptidase_S8_subtilisin-rel"/>
</dbReference>
<dbReference type="PANTHER" id="PTHR43806:SF11">
    <property type="entry name" value="CEREVISIN-RELATED"/>
    <property type="match status" value="1"/>
</dbReference>
<keyword evidence="3 5" id="KW-0378">Hydrolase</keyword>
<evidence type="ECO:0000256" key="4">
    <source>
        <dbReference type="ARBA" id="ARBA00022825"/>
    </source>
</evidence>
<dbReference type="InterPro" id="IPR023828">
    <property type="entry name" value="Peptidase_S8_Ser-AS"/>
</dbReference>
<accession>A0A197JXB5</accession>
<evidence type="ECO:0000256" key="3">
    <source>
        <dbReference type="ARBA" id="ARBA00022801"/>
    </source>
</evidence>
<dbReference type="PROSITE" id="PS00138">
    <property type="entry name" value="SUBTILASE_SER"/>
    <property type="match status" value="1"/>
</dbReference>
<dbReference type="FunFam" id="3.40.50.200:FF:000014">
    <property type="entry name" value="Proteinase K"/>
    <property type="match status" value="1"/>
</dbReference>
<dbReference type="InterPro" id="IPR022398">
    <property type="entry name" value="Peptidase_S8_His-AS"/>
</dbReference>
<dbReference type="SUPFAM" id="SSF52743">
    <property type="entry name" value="Subtilisin-like"/>
    <property type="match status" value="1"/>
</dbReference>
<dbReference type="AlphaFoldDB" id="A0A197JXB5"/>
<reference evidence="10 11" key="1">
    <citation type="submission" date="2016-05" db="EMBL/GenBank/DDBJ databases">
        <title>Genome sequencing reveals origins of a unique bacterial endosymbiosis in the earliest lineages of terrestrial Fungi.</title>
        <authorList>
            <consortium name="DOE Joint Genome Institute"/>
            <person name="Uehling J."/>
            <person name="Gryganskyi A."/>
            <person name="Hameed K."/>
            <person name="Tschaplinski T."/>
            <person name="Misztal P."/>
            <person name="Wu S."/>
            <person name="Desiro A."/>
            <person name="Vande Pol N."/>
            <person name="Du Z.-Y."/>
            <person name="Zienkiewicz A."/>
            <person name="Zienkiewicz K."/>
            <person name="Morin E."/>
            <person name="Tisserant E."/>
            <person name="Splivallo R."/>
            <person name="Hainaut M."/>
            <person name="Henrissat B."/>
            <person name="Ohm R."/>
            <person name="Kuo A."/>
            <person name="Yan J."/>
            <person name="Lipzen A."/>
            <person name="Nolan M."/>
            <person name="Labutti K."/>
            <person name="Barry K."/>
            <person name="Goldstein A."/>
            <person name="Labbe J."/>
            <person name="Schadt C."/>
            <person name="Tuskan G."/>
            <person name="Grigoriev I."/>
            <person name="Martin F."/>
            <person name="Vilgalys R."/>
            <person name="Bonito G."/>
        </authorList>
    </citation>
    <scope>NUCLEOTIDE SEQUENCE [LARGE SCALE GENOMIC DNA]</scope>
    <source>
        <strain evidence="10 11">AG-77</strain>
    </source>
</reference>
<feature type="chain" id="PRO_5008276342" evidence="7">
    <location>
        <begin position="17"/>
        <end position="388"/>
    </location>
</feature>
<dbReference type="InterPro" id="IPR050131">
    <property type="entry name" value="Peptidase_S8_subtilisin-like"/>
</dbReference>
<dbReference type="OrthoDB" id="206201at2759"/>
<evidence type="ECO:0000313" key="11">
    <source>
        <dbReference type="Proteomes" id="UP000078512"/>
    </source>
</evidence>
<evidence type="ECO:0000256" key="7">
    <source>
        <dbReference type="SAM" id="SignalP"/>
    </source>
</evidence>
<dbReference type="InterPro" id="IPR000209">
    <property type="entry name" value="Peptidase_S8/S53_dom"/>
</dbReference>
<dbReference type="Pfam" id="PF00082">
    <property type="entry name" value="Peptidase_S8"/>
    <property type="match status" value="1"/>
</dbReference>
<evidence type="ECO:0000256" key="5">
    <source>
        <dbReference type="PROSITE-ProRule" id="PRU01240"/>
    </source>
</evidence>
<name>A0A197JXB5_9FUNG</name>
<dbReference type="InterPro" id="IPR023827">
    <property type="entry name" value="Peptidase_S8_Asp-AS"/>
</dbReference>
<dbReference type="Gene3D" id="3.40.50.200">
    <property type="entry name" value="Peptidase S8/S53 domain"/>
    <property type="match status" value="1"/>
</dbReference>
<dbReference type="CDD" id="cd04077">
    <property type="entry name" value="Peptidases_S8_PCSK9_ProteinaseK_like"/>
    <property type="match status" value="1"/>
</dbReference>
<protein>
    <submittedName>
        <fullName evidence="10">Putative alkaline serine protease</fullName>
    </submittedName>
</protein>
<evidence type="ECO:0000256" key="6">
    <source>
        <dbReference type="RuleBase" id="RU003355"/>
    </source>
</evidence>
<keyword evidence="7" id="KW-0732">Signal</keyword>
<dbReference type="STRING" id="1314771.A0A197JXB5"/>
<sequence>MKYTLVIVALIAAVQAAPLIAPAANQRVIPDSYIVVLKDTAAAPGFKTKFDGIAKKYNGRGRAPEIQREYTAIPGFHATFDAATLKAIQANPDVAYVEQDAVVTIQGSQSPVPSWGLTRVSQQVLNLSSPYYYNDLAGSGVTAYVVDTGVYAAHSDFGGRATFGANFISGSANTDENGHGTHVSGTIGGTKYGVAKKVNIVGVKVLDASGSGSTSGVVAGMDWVASRAVAGKSVVNMSLGGGKSQAIDDAAGRLYAKNIPLIVAAGNSASNACTGSPAGAANTYTVGATDKTDYPASFTSYGTCVEIFGPGVGITSAWIGGTSATNTISGTSMATPHVVGVAALYIAKGGLTTAQSVFDKLTTTSTKNVVKGSLGGTANRLVYNGGAV</sequence>
<dbReference type="Proteomes" id="UP000078512">
    <property type="component" value="Unassembled WGS sequence"/>
</dbReference>
<dbReference type="GO" id="GO:0005615">
    <property type="term" value="C:extracellular space"/>
    <property type="evidence" value="ECO:0007669"/>
    <property type="project" value="TreeGrafter"/>
</dbReference>
<keyword evidence="2 5" id="KW-0645">Protease</keyword>
<dbReference type="InterPro" id="IPR036852">
    <property type="entry name" value="Peptidase_S8/S53_dom_sf"/>
</dbReference>
<evidence type="ECO:0000313" key="10">
    <source>
        <dbReference type="EMBL" id="OAQ29870.1"/>
    </source>
</evidence>
<feature type="active site" description="Charge relay system" evidence="5">
    <location>
        <position position="179"/>
    </location>
</feature>
<feature type="signal peptide" evidence="7">
    <location>
        <begin position="1"/>
        <end position="16"/>
    </location>
</feature>
<feature type="active site" description="Charge relay system" evidence="5">
    <location>
        <position position="332"/>
    </location>
</feature>
<dbReference type="SUPFAM" id="SSF54897">
    <property type="entry name" value="Protease propeptides/inhibitors"/>
    <property type="match status" value="1"/>
</dbReference>
<dbReference type="InterPro" id="IPR010259">
    <property type="entry name" value="S8pro/Inhibitor_I9"/>
</dbReference>
<feature type="domain" description="Inhibitor I9" evidence="9">
    <location>
        <begin position="32"/>
        <end position="105"/>
    </location>
</feature>
<dbReference type="EMBL" id="KV442038">
    <property type="protein sequence ID" value="OAQ29870.1"/>
    <property type="molecule type" value="Genomic_DNA"/>
</dbReference>
<proteinExistence type="inferred from homology"/>
<evidence type="ECO:0000259" key="9">
    <source>
        <dbReference type="Pfam" id="PF05922"/>
    </source>
</evidence>
<dbReference type="PANTHER" id="PTHR43806">
    <property type="entry name" value="PEPTIDASE S8"/>
    <property type="match status" value="1"/>
</dbReference>
<evidence type="ECO:0000256" key="1">
    <source>
        <dbReference type="ARBA" id="ARBA00011073"/>
    </source>
</evidence>
<evidence type="ECO:0000259" key="8">
    <source>
        <dbReference type="Pfam" id="PF00082"/>
    </source>
</evidence>
<gene>
    <name evidence="10" type="ORF">K457DRAFT_74210</name>
</gene>
<dbReference type="GO" id="GO:0004252">
    <property type="term" value="F:serine-type endopeptidase activity"/>
    <property type="evidence" value="ECO:0007669"/>
    <property type="project" value="UniProtKB-UniRule"/>
</dbReference>
<keyword evidence="11" id="KW-1185">Reference proteome</keyword>
<keyword evidence="4 5" id="KW-0720">Serine protease</keyword>
<dbReference type="GO" id="GO:0006508">
    <property type="term" value="P:proteolysis"/>
    <property type="evidence" value="ECO:0007669"/>
    <property type="project" value="UniProtKB-KW"/>
</dbReference>
<dbReference type="InterPro" id="IPR037045">
    <property type="entry name" value="S8pro/Inhibitor_I9_sf"/>
</dbReference>
<evidence type="ECO:0000256" key="2">
    <source>
        <dbReference type="ARBA" id="ARBA00022670"/>
    </source>
</evidence>
<dbReference type="InterPro" id="IPR034193">
    <property type="entry name" value="PCSK9_ProteinaseK-like"/>
</dbReference>
<dbReference type="PRINTS" id="PR00723">
    <property type="entry name" value="SUBTILISIN"/>
</dbReference>
<dbReference type="Pfam" id="PF05922">
    <property type="entry name" value="Inhibitor_I9"/>
    <property type="match status" value="1"/>
</dbReference>
<feature type="active site" description="Charge relay system" evidence="5">
    <location>
        <position position="147"/>
    </location>
</feature>
<feature type="domain" description="Peptidase S8/S53" evidence="8">
    <location>
        <begin position="138"/>
        <end position="371"/>
    </location>
</feature>
<dbReference type="Gene3D" id="3.30.70.80">
    <property type="entry name" value="Peptidase S8 propeptide/proteinase inhibitor I9"/>
    <property type="match status" value="1"/>
</dbReference>
<dbReference type="PROSITE" id="PS00136">
    <property type="entry name" value="SUBTILASE_ASP"/>
    <property type="match status" value="1"/>
</dbReference>
<dbReference type="PROSITE" id="PS00137">
    <property type="entry name" value="SUBTILASE_HIS"/>
    <property type="match status" value="1"/>
</dbReference>
<comment type="similarity">
    <text evidence="1 5 6">Belongs to the peptidase S8 family.</text>
</comment>